<keyword evidence="3" id="KW-1185">Reference proteome</keyword>
<dbReference type="EMBL" id="BSRI01000002">
    <property type="protein sequence ID" value="GLV61135.1"/>
    <property type="molecule type" value="Genomic_DNA"/>
</dbReference>
<feature type="transmembrane region" description="Helical" evidence="1">
    <location>
        <begin position="138"/>
        <end position="160"/>
    </location>
</feature>
<feature type="transmembrane region" description="Helical" evidence="1">
    <location>
        <begin position="166"/>
        <end position="185"/>
    </location>
</feature>
<dbReference type="RefSeq" id="WP_338258440.1">
    <property type="nucleotide sequence ID" value="NZ_BSRI01000002.1"/>
</dbReference>
<protein>
    <submittedName>
        <fullName evidence="2">Membrane protein</fullName>
    </submittedName>
</protein>
<organism evidence="2 3">
    <name type="scientific">Dictyobacter halimunensis</name>
    <dbReference type="NCBI Taxonomy" id="3026934"/>
    <lineage>
        <taxon>Bacteria</taxon>
        <taxon>Bacillati</taxon>
        <taxon>Chloroflexota</taxon>
        <taxon>Ktedonobacteria</taxon>
        <taxon>Ktedonobacterales</taxon>
        <taxon>Dictyobacteraceae</taxon>
        <taxon>Dictyobacter</taxon>
    </lineage>
</organism>
<sequence length="197" mass="21063">MSIFKSLKANPSNSSANTALLMRNLYFVRAAFALVWALGLLSLKTLPALVPILLILYPAFDAGSSLYDAYVHRASKNTLAQKTNGVISFLAVLAVLVVISMGVPAILRVFGVWAILTGAIELVTAIRRWKELRGQAALVFGGAVSILGGSSFIVLAGHSTSGLNSLAGYALMGSWQFLFSALRLIKQARQNTLTDLH</sequence>
<evidence type="ECO:0000313" key="2">
    <source>
        <dbReference type="EMBL" id="GLV61135.1"/>
    </source>
</evidence>
<feature type="transmembrane region" description="Helical" evidence="1">
    <location>
        <begin position="21"/>
        <end position="43"/>
    </location>
</feature>
<keyword evidence="1" id="KW-0472">Membrane</keyword>
<dbReference type="Proteomes" id="UP001344906">
    <property type="component" value="Unassembled WGS sequence"/>
</dbReference>
<gene>
    <name evidence="2" type="ORF">KDH_79520</name>
</gene>
<reference evidence="2 3" key="1">
    <citation type="submission" date="2023-02" db="EMBL/GenBank/DDBJ databases">
        <title>Dictyobacter halimunensis sp. nov., a new member of the class Ktedonobacteria from forest soil in a geothermal area.</title>
        <authorList>
            <person name="Rachmania M.K."/>
            <person name="Ningsih F."/>
            <person name="Sakai Y."/>
            <person name="Yabe S."/>
            <person name="Yokota A."/>
            <person name="Sjamsuridzal W."/>
        </authorList>
    </citation>
    <scope>NUCLEOTIDE SEQUENCE [LARGE SCALE GENOMIC DNA]</scope>
    <source>
        <strain evidence="2 3">S3.2.2.5</strain>
    </source>
</reference>
<proteinExistence type="predicted"/>
<evidence type="ECO:0000256" key="1">
    <source>
        <dbReference type="SAM" id="Phobius"/>
    </source>
</evidence>
<comment type="caution">
    <text evidence="2">The sequence shown here is derived from an EMBL/GenBank/DDBJ whole genome shotgun (WGS) entry which is preliminary data.</text>
</comment>
<accession>A0ABQ6G3N3</accession>
<name>A0ABQ6G3N3_9CHLR</name>
<keyword evidence="1" id="KW-0812">Transmembrane</keyword>
<evidence type="ECO:0000313" key="3">
    <source>
        <dbReference type="Proteomes" id="UP001344906"/>
    </source>
</evidence>
<feature type="transmembrane region" description="Helical" evidence="1">
    <location>
        <begin position="83"/>
        <end position="103"/>
    </location>
</feature>
<keyword evidence="1" id="KW-1133">Transmembrane helix</keyword>